<dbReference type="EMBL" id="CAAALY010263185">
    <property type="protein sequence ID" value="VEL39974.1"/>
    <property type="molecule type" value="Genomic_DNA"/>
</dbReference>
<comment type="caution">
    <text evidence="2">The sequence shown here is derived from an EMBL/GenBank/DDBJ whole genome shotgun (WGS) entry which is preliminary data.</text>
</comment>
<organism evidence="2 3">
    <name type="scientific">Protopolystoma xenopodis</name>
    <dbReference type="NCBI Taxonomy" id="117903"/>
    <lineage>
        <taxon>Eukaryota</taxon>
        <taxon>Metazoa</taxon>
        <taxon>Spiralia</taxon>
        <taxon>Lophotrochozoa</taxon>
        <taxon>Platyhelminthes</taxon>
        <taxon>Monogenea</taxon>
        <taxon>Polyopisthocotylea</taxon>
        <taxon>Polystomatidea</taxon>
        <taxon>Polystomatidae</taxon>
        <taxon>Protopolystoma</taxon>
    </lineage>
</organism>
<dbReference type="Proteomes" id="UP000784294">
    <property type="component" value="Unassembled WGS sequence"/>
</dbReference>
<dbReference type="OrthoDB" id="6255437at2759"/>
<reference evidence="2" key="1">
    <citation type="submission" date="2018-11" db="EMBL/GenBank/DDBJ databases">
        <authorList>
            <consortium name="Pathogen Informatics"/>
        </authorList>
    </citation>
    <scope>NUCLEOTIDE SEQUENCE</scope>
</reference>
<gene>
    <name evidence="2" type="ORF">PXEA_LOCUS33414</name>
</gene>
<evidence type="ECO:0000313" key="2">
    <source>
        <dbReference type="EMBL" id="VEL39974.1"/>
    </source>
</evidence>
<name>A0A448XM19_9PLAT</name>
<protein>
    <submittedName>
        <fullName evidence="2">Uncharacterized protein</fullName>
    </submittedName>
</protein>
<evidence type="ECO:0000313" key="3">
    <source>
        <dbReference type="Proteomes" id="UP000784294"/>
    </source>
</evidence>
<evidence type="ECO:0000256" key="1">
    <source>
        <dbReference type="SAM" id="MobiDB-lite"/>
    </source>
</evidence>
<keyword evidence="3" id="KW-1185">Reference proteome</keyword>
<proteinExistence type="predicted"/>
<feature type="non-terminal residue" evidence="2">
    <location>
        <position position="1"/>
    </location>
</feature>
<feature type="region of interest" description="Disordered" evidence="1">
    <location>
        <begin position="37"/>
        <end position="62"/>
    </location>
</feature>
<accession>A0A448XM19</accession>
<dbReference type="AlphaFoldDB" id="A0A448XM19"/>
<sequence length="324" mass="36926">RFRGKSAAGLDVTVDVDVAARANRRVQRVIRSATELSPRHAPMNGPISAHSFGQRSGGSPRPLSLRRRLQSLLYISRLARDENSSHSEQPEVEVPKSVVFLKTVKGTRYQLTFRATNPEFSVIYYHKRKSYNETQKAVQTDSQHYFVERRDVKEVDYVLRRKEYRIIDDPSSNEVLVFLNADKNGFSEMRSEMEESMETKVYVQRAGLLFLLQTNHVTVDIARPLHEEIDETSRKAVYSNERNRASILARVDKDLRDSNRGSAGRYYGSVVEWLACQATVLHCRGSNPAEGVDKTNARSKLQSTAAWMRAVRIPLMALPPKNMI</sequence>